<dbReference type="OrthoDB" id="9306at10239"/>
<dbReference type="InterPro" id="IPR011604">
    <property type="entry name" value="PDDEXK-like_dom_sf"/>
</dbReference>
<dbReference type="PANTHER" id="PTHR46609:SF8">
    <property type="entry name" value="YQAJ VIRAL RECOMBINASE DOMAIN-CONTAINING PROTEIN"/>
    <property type="match status" value="1"/>
</dbReference>
<keyword evidence="6" id="KW-1185">Reference proteome</keyword>
<sequence length="414" mass="48400">MKKKNTIIIKMTSLTAEQQHIYDKYCYANYVASLKHDNMKLTQDEILEVEEMTRGQSENFLWRLLRLNRQTASNNKGSNVMFSPNAAMCHGLKEEKKVKDNKNLMSEIQRTIEIALKTTVIQEIFDCGMFLSSFGLHAASPDAYYVTADMMYIPIEIKCPYTYKDLTYEDVRKTLRKNPNSKKERFRIKNTALSVNVEGSPLFIVEKTDPHYRQMQRQMYVMNAPICVYLVKFKDSYVATTVYRDSAFYNVELKEEKKIFNMFVNRNKRNLMLTDQYKRKESFEGKHLPQYTELDIRALTRSGLYFDFGQLVCIFCQNRFDVDTPAKEILAKHTNCASNSYNGIDFDVKHRAYINYSARLKTLSQEHKHLASDGLFLDPVDSQYKMFCCGLLIEDDFNINHVDDCEYSTIVNTK</sequence>
<protein>
    <submittedName>
        <fullName evidence="5">Alkaline exonuclease</fullName>
    </submittedName>
</protein>
<dbReference type="SUPFAM" id="SSF57924">
    <property type="entry name" value="Inhibitor of apoptosis (IAP) repeat"/>
    <property type="match status" value="1"/>
</dbReference>
<reference evidence="5 6" key="2">
    <citation type="journal article" date="2015" name="BMC Genomics">
        <title>The genome sequence of Pseudoplusia includens single nucleopolyhedrovirus and an analysis of p26 gene evolution in the baculoviruses.</title>
        <authorList>
            <person name="Craveiro S.R."/>
            <person name="Inglis P.W."/>
            <person name="Togawa R.C."/>
            <person name="Grynberg P."/>
            <person name="Melo F.L."/>
            <person name="Ribeiro Z.M.A."/>
            <person name="Ribeiro B.M."/>
            <person name="Bao S.N."/>
            <person name="Castro M.E.B."/>
        </authorList>
    </citation>
    <scope>NUCLEOTIDE SEQUENCE [LARGE SCALE GENOMIC DNA]</scope>
</reference>
<dbReference type="GO" id="GO:0004527">
    <property type="term" value="F:exonuclease activity"/>
    <property type="evidence" value="ECO:0007669"/>
    <property type="project" value="UniProtKB-KW"/>
</dbReference>
<dbReference type="InterPro" id="IPR034720">
    <property type="entry name" value="Viral_alk_exo"/>
</dbReference>
<evidence type="ECO:0000313" key="5">
    <source>
        <dbReference type="EMBL" id="AJD80811.1"/>
    </source>
</evidence>
<evidence type="ECO:0000256" key="2">
    <source>
        <dbReference type="ARBA" id="ARBA00022759"/>
    </source>
</evidence>
<dbReference type="InterPro" id="IPR011335">
    <property type="entry name" value="Restrct_endonuc-II-like"/>
</dbReference>
<dbReference type="KEGG" id="vg:22974488"/>
<proteinExistence type="predicted"/>
<dbReference type="GeneID" id="22974488"/>
<evidence type="ECO:0000256" key="4">
    <source>
        <dbReference type="ARBA" id="ARBA00022839"/>
    </source>
</evidence>
<name>A0A0B4ZUP8_9ABAC</name>
<evidence type="ECO:0000313" key="6">
    <source>
        <dbReference type="Proteomes" id="UP000203835"/>
    </source>
</evidence>
<dbReference type="RefSeq" id="YP_009117034.1">
    <property type="nucleotide sequence ID" value="NC_026268.1"/>
</dbReference>
<dbReference type="InterPro" id="IPR051703">
    <property type="entry name" value="NF-kappa-B_Signaling_Reg"/>
</dbReference>
<accession>A0A0B4ZUP8</accession>
<dbReference type="Gene3D" id="3.90.320.10">
    <property type="match status" value="1"/>
</dbReference>
<gene>
    <name evidence="5" type="primary">ORF-121</name>
</gene>
<dbReference type="Pfam" id="PF01771">
    <property type="entry name" value="Viral_alk_exo"/>
    <property type="match status" value="1"/>
</dbReference>
<evidence type="ECO:0000256" key="3">
    <source>
        <dbReference type="ARBA" id="ARBA00022801"/>
    </source>
</evidence>
<keyword evidence="2" id="KW-0255">Endonuclease</keyword>
<dbReference type="PANTHER" id="PTHR46609">
    <property type="entry name" value="EXONUCLEASE, PHAGE-TYPE/RECB, C-TERMINAL DOMAIN-CONTAINING PROTEIN"/>
    <property type="match status" value="1"/>
</dbReference>
<evidence type="ECO:0000256" key="1">
    <source>
        <dbReference type="ARBA" id="ARBA00022722"/>
    </source>
</evidence>
<keyword evidence="4 5" id="KW-0269">Exonuclease</keyword>
<reference evidence="5 6" key="1">
    <citation type="journal article" date="2013" name="J. Invertebr. Pathol.">
        <title>Pseudoplusia includens single nucleopolyhedrovirus: genetic diversity, phylogeny and hypervariability of the pif-2 gene.</title>
        <authorList>
            <person name="Craveiro S.R."/>
            <person name="Melo F.L."/>
            <person name="Ribeiro Z.M."/>
            <person name="Ribeiro B.M."/>
            <person name="Bao S.N."/>
            <person name="Inglis P.W."/>
            <person name="Castro M.E."/>
        </authorList>
    </citation>
    <scope>NUCLEOTIDE SEQUENCE [LARGE SCALE GENOMIC DNA]</scope>
</reference>
<dbReference type="GO" id="GO:0004519">
    <property type="term" value="F:endonuclease activity"/>
    <property type="evidence" value="ECO:0007669"/>
    <property type="project" value="UniProtKB-KW"/>
</dbReference>
<organism evidence="5 6">
    <name type="scientific">Pseudoplusia includens SNPV IE</name>
    <dbReference type="NCBI Taxonomy" id="1592335"/>
    <lineage>
        <taxon>Viruses</taxon>
        <taxon>Viruses incertae sedis</taxon>
        <taxon>Naldaviricetes</taxon>
        <taxon>Lefavirales</taxon>
        <taxon>Baculoviridae</taxon>
        <taxon>Alphabaculovirus</taxon>
        <taxon>Alphabaculovirus chrincludentis</taxon>
        <taxon>Alphabaculovirus alterchrincludentis</taxon>
    </lineage>
</organism>
<dbReference type="EMBL" id="KJ631622">
    <property type="protein sequence ID" value="AJD80811.1"/>
    <property type="molecule type" value="Genomic_DNA"/>
</dbReference>
<dbReference type="Proteomes" id="UP000203835">
    <property type="component" value="Segment"/>
</dbReference>
<keyword evidence="3" id="KW-0378">Hydrolase</keyword>
<dbReference type="SUPFAM" id="SSF52980">
    <property type="entry name" value="Restriction endonuclease-like"/>
    <property type="match status" value="1"/>
</dbReference>
<keyword evidence="1" id="KW-0540">Nuclease</keyword>